<organism evidence="4 5">
    <name type="scientific">Desulfuromonas versatilis</name>
    <dbReference type="NCBI Taxonomy" id="2802975"/>
    <lineage>
        <taxon>Bacteria</taxon>
        <taxon>Pseudomonadati</taxon>
        <taxon>Thermodesulfobacteriota</taxon>
        <taxon>Desulfuromonadia</taxon>
        <taxon>Desulfuromonadales</taxon>
        <taxon>Desulfuromonadaceae</taxon>
        <taxon>Desulfuromonas</taxon>
    </lineage>
</organism>
<reference evidence="4 5" key="2">
    <citation type="journal article" date="2021" name="Int. J. Syst. Evol. Microbiol.">
        <title>Isolation and Polyphasic Characterization of Desulfuromonas versatilis sp. Nov., an Electrogenic Bacteria Capable of Versatile Metabolism Isolated from a Graphene Oxide-Reducing Enrichment Culture.</title>
        <authorList>
            <person name="Xie L."/>
            <person name="Yoshida N."/>
            <person name="Ishii S."/>
            <person name="Meng L."/>
        </authorList>
    </citation>
    <scope>NUCLEOTIDE SEQUENCE [LARGE SCALE GENOMIC DNA]</scope>
    <source>
        <strain evidence="4 5">NIT-T3</strain>
    </source>
</reference>
<keyword evidence="5" id="KW-1185">Reference proteome</keyword>
<keyword evidence="1" id="KW-0732">Signal</keyword>
<dbReference type="EMBL" id="AP024355">
    <property type="protein sequence ID" value="BCR03585.1"/>
    <property type="molecule type" value="Genomic_DNA"/>
</dbReference>
<evidence type="ECO:0000256" key="2">
    <source>
        <dbReference type="SAM" id="MobiDB-lite"/>
    </source>
</evidence>
<dbReference type="Gene3D" id="2.40.160.20">
    <property type="match status" value="1"/>
</dbReference>
<dbReference type="Proteomes" id="UP001319827">
    <property type="component" value="Chromosome"/>
</dbReference>
<feature type="region of interest" description="Disordered" evidence="2">
    <location>
        <begin position="202"/>
        <end position="230"/>
    </location>
</feature>
<dbReference type="SUPFAM" id="SSF56925">
    <property type="entry name" value="OMPA-like"/>
    <property type="match status" value="1"/>
</dbReference>
<protein>
    <recommendedName>
        <fullName evidence="3">Outer membrane protein beta-barrel domain-containing protein</fullName>
    </recommendedName>
</protein>
<sequence length="391" mass="42272">MTMRRAHILWAGLLLYGLGWGANPADAANYPRSATLSPFVGYQVFEGNQNLEDDLLKGLSLGCNFNERWSAEVTVGHVDSEARGVTRRDADRDVWNFFLSGIYHFRPDQRFVPYLLVGAGGYIVEGETGGSGGDDEDEDLLATYGLGVKIGLSEFVGLRGEVRHVIDFNINDERRRHDLFHGFAATLGLHFQLVPDDVQADSARQPAAESTTGPAIFSRLRSRSREEPPLVIPDEAGESALARVAVPLRLESNPLPPTSQAGLAMEPGLNPGAGPLSLTYALDPKGEGSGLSPQAQMEIGKALRPAGHRQVVVEVHSSQGKTPLDCFKTAQERADKIRLFLVESFELEPTVIEARGYAGMGHGSPDSPQTTLVLKLFPRVPGAASAPEKPI</sequence>
<dbReference type="Pfam" id="PF13505">
    <property type="entry name" value="OMP_b-brl"/>
    <property type="match status" value="1"/>
</dbReference>
<dbReference type="InterPro" id="IPR027385">
    <property type="entry name" value="Beta-barrel_OMP"/>
</dbReference>
<evidence type="ECO:0000313" key="5">
    <source>
        <dbReference type="Proteomes" id="UP001319827"/>
    </source>
</evidence>
<reference evidence="4 5" key="1">
    <citation type="journal article" date="2016" name="C (Basel)">
        <title>Selective Growth of and Electricity Production by Marine Exoelectrogenic Bacteria in Self-Aggregated Hydrogel of Microbially Reduced Graphene Oxide.</title>
        <authorList>
            <person name="Yoshida N."/>
            <person name="Goto Y."/>
            <person name="Miyata Y."/>
        </authorList>
    </citation>
    <scope>NUCLEOTIDE SEQUENCE [LARGE SCALE GENOMIC DNA]</scope>
    <source>
        <strain evidence="4 5">NIT-T3</strain>
    </source>
</reference>
<name>A0ABN6DTZ5_9BACT</name>
<evidence type="ECO:0000256" key="1">
    <source>
        <dbReference type="ARBA" id="ARBA00022729"/>
    </source>
</evidence>
<feature type="domain" description="Outer membrane protein beta-barrel" evidence="3">
    <location>
        <begin position="40"/>
        <end position="191"/>
    </location>
</feature>
<dbReference type="InterPro" id="IPR011250">
    <property type="entry name" value="OMP/PagP_B-barrel"/>
</dbReference>
<accession>A0ABN6DTZ5</accession>
<evidence type="ECO:0000313" key="4">
    <source>
        <dbReference type="EMBL" id="BCR03585.1"/>
    </source>
</evidence>
<proteinExistence type="predicted"/>
<gene>
    <name evidence="4" type="ORF">DESUT3_06540</name>
</gene>
<evidence type="ECO:0000259" key="3">
    <source>
        <dbReference type="Pfam" id="PF13505"/>
    </source>
</evidence>